<feature type="transmembrane region" description="Helical" evidence="1">
    <location>
        <begin position="167"/>
        <end position="189"/>
    </location>
</feature>
<reference evidence="2 3" key="1">
    <citation type="submission" date="2016-07" db="EMBL/GenBank/DDBJ databases">
        <title>Draft genome of the white-rot fungus Obba rivulosa 3A-2.</title>
        <authorList>
            <consortium name="DOE Joint Genome Institute"/>
            <person name="Miettinen O."/>
            <person name="Riley R."/>
            <person name="Acob R."/>
            <person name="Barry K."/>
            <person name="Cullen D."/>
            <person name="De Vries R."/>
            <person name="Hainaut M."/>
            <person name="Hatakka A."/>
            <person name="Henrissat B."/>
            <person name="Hilden K."/>
            <person name="Kuo R."/>
            <person name="Labutti K."/>
            <person name="Lipzen A."/>
            <person name="Makela M.R."/>
            <person name="Sandor L."/>
            <person name="Spatafora J.W."/>
            <person name="Grigoriev I.V."/>
            <person name="Hibbett D.S."/>
        </authorList>
    </citation>
    <scope>NUCLEOTIDE SEQUENCE [LARGE SCALE GENOMIC DNA]</scope>
    <source>
        <strain evidence="2 3">3A-2</strain>
    </source>
</reference>
<keyword evidence="3" id="KW-1185">Reference proteome</keyword>
<gene>
    <name evidence="2" type="ORF">OBBRIDRAFT_811881</name>
</gene>
<feature type="transmembrane region" description="Helical" evidence="1">
    <location>
        <begin position="137"/>
        <end position="158"/>
    </location>
</feature>
<feature type="transmembrane region" description="Helical" evidence="1">
    <location>
        <begin position="92"/>
        <end position="112"/>
    </location>
</feature>
<organism evidence="2 3">
    <name type="scientific">Obba rivulosa</name>
    <dbReference type="NCBI Taxonomy" id="1052685"/>
    <lineage>
        <taxon>Eukaryota</taxon>
        <taxon>Fungi</taxon>
        <taxon>Dikarya</taxon>
        <taxon>Basidiomycota</taxon>
        <taxon>Agaricomycotina</taxon>
        <taxon>Agaricomycetes</taxon>
        <taxon>Polyporales</taxon>
        <taxon>Gelatoporiaceae</taxon>
        <taxon>Obba</taxon>
    </lineage>
</organism>
<evidence type="ECO:0000313" key="3">
    <source>
        <dbReference type="Proteomes" id="UP000250043"/>
    </source>
</evidence>
<evidence type="ECO:0000313" key="2">
    <source>
        <dbReference type="EMBL" id="OCH92046.1"/>
    </source>
</evidence>
<dbReference type="EMBL" id="KV722375">
    <property type="protein sequence ID" value="OCH92046.1"/>
    <property type="molecule type" value="Genomic_DNA"/>
</dbReference>
<keyword evidence="1" id="KW-1133">Transmembrane helix</keyword>
<feature type="transmembrane region" description="Helical" evidence="1">
    <location>
        <begin position="9"/>
        <end position="28"/>
    </location>
</feature>
<feature type="transmembrane region" description="Helical" evidence="1">
    <location>
        <begin position="258"/>
        <end position="279"/>
    </location>
</feature>
<dbReference type="Proteomes" id="UP000250043">
    <property type="component" value="Unassembled WGS sequence"/>
</dbReference>
<protein>
    <submittedName>
        <fullName evidence="2">Uncharacterized protein</fullName>
    </submittedName>
</protein>
<feature type="transmembrane region" description="Helical" evidence="1">
    <location>
        <begin position="222"/>
        <end position="246"/>
    </location>
</feature>
<name>A0A8E2AWV9_9APHY</name>
<feature type="transmembrane region" description="Helical" evidence="1">
    <location>
        <begin position="53"/>
        <end position="72"/>
    </location>
</feature>
<evidence type="ECO:0000256" key="1">
    <source>
        <dbReference type="SAM" id="Phobius"/>
    </source>
</evidence>
<accession>A0A8E2AWV9</accession>
<proteinExistence type="predicted"/>
<sequence>MSASSPSAYLLWSILSVLFLCFLVRHLWQYDRFQCLRWSAGRTPGAFRRVMTYSYLGTVPLLVVYSVGMTVLKYAEVIARPVSLYTETGRRWVLPLDMVLSVAWALELVTHLEELTFWLYLLHQKPNKAPWFESWEYTLWCAGSLVSILGLPTTTIIVRHDADLMDAYIFLVGACASTINTIAFLYILARFPQFLHGVRRDCVPDAVVGRLVNFYTLNQTRILFRFLFTIPLLIISIDALLGAHLIAESIFWTDFLQMLSGVGCFASSAITLLVCLYHTNSFLLT</sequence>
<keyword evidence="1" id="KW-0472">Membrane</keyword>
<keyword evidence="1" id="KW-0812">Transmembrane</keyword>
<dbReference type="AlphaFoldDB" id="A0A8E2AWV9"/>
<dbReference type="OrthoDB" id="2384193at2759"/>